<dbReference type="Pfam" id="PF02518">
    <property type="entry name" value="HATPase_c"/>
    <property type="match status" value="1"/>
</dbReference>
<keyword evidence="9 13" id="KW-0067">ATP-binding</keyword>
<keyword evidence="11 13" id="KW-0902">Two-component regulatory system</keyword>
<evidence type="ECO:0000256" key="6">
    <source>
        <dbReference type="ARBA" id="ARBA00022692"/>
    </source>
</evidence>
<dbReference type="GO" id="GO:0005524">
    <property type="term" value="F:ATP binding"/>
    <property type="evidence" value="ECO:0007669"/>
    <property type="project" value="UniProtKB-UniRule"/>
</dbReference>
<evidence type="ECO:0000313" key="16">
    <source>
        <dbReference type="EMBL" id="RID82094.1"/>
    </source>
</evidence>
<comment type="catalytic activity">
    <reaction evidence="1 13">
        <text>ATP + protein L-histidine = ADP + protein N-phospho-L-histidine.</text>
        <dbReference type="EC" id="2.7.13.3"/>
    </reaction>
</comment>
<evidence type="ECO:0000256" key="8">
    <source>
        <dbReference type="ARBA" id="ARBA00022777"/>
    </source>
</evidence>
<proteinExistence type="predicted"/>
<keyword evidence="12 13" id="KW-0472">Membrane</keyword>
<evidence type="ECO:0000256" key="11">
    <source>
        <dbReference type="ARBA" id="ARBA00023012"/>
    </source>
</evidence>
<accession>A0A398AYF9</accession>
<dbReference type="AlphaFoldDB" id="A0A398AYF9"/>
<keyword evidence="6 14" id="KW-0812">Transmembrane</keyword>
<dbReference type="PIRSF" id="PIRSF037431">
    <property type="entry name" value="STHK_LiaS"/>
    <property type="match status" value="1"/>
</dbReference>
<evidence type="ECO:0000256" key="2">
    <source>
        <dbReference type="ARBA" id="ARBA00004651"/>
    </source>
</evidence>
<dbReference type="Proteomes" id="UP000266016">
    <property type="component" value="Unassembled WGS sequence"/>
</dbReference>
<dbReference type="Gene3D" id="3.30.565.10">
    <property type="entry name" value="Histidine kinase-like ATPase, C-terminal domain"/>
    <property type="match status" value="1"/>
</dbReference>
<keyword evidence="8 13" id="KW-0418">Kinase</keyword>
<dbReference type="PROSITE" id="PS50109">
    <property type="entry name" value="HIS_KIN"/>
    <property type="match status" value="1"/>
</dbReference>
<reference evidence="16 17" key="1">
    <citation type="submission" date="2018-08" db="EMBL/GenBank/DDBJ databases">
        <title>Bacillus jemisoniae sp. nov., Bacillus chryseoplanitiae sp. nov., Bacillus resnikiae sp. nov., and Bacillus frankliniae sp. nov., isolated from Viking spacecraft and associated surfaces.</title>
        <authorList>
            <person name="Seuylemezian A."/>
            <person name="Vaishampayan P."/>
        </authorList>
    </citation>
    <scope>NUCLEOTIDE SEQUENCE [LARGE SCALE GENOMIC DNA]</scope>
    <source>
        <strain evidence="16 17">MA001</strain>
    </source>
</reference>
<dbReference type="GO" id="GO:0000155">
    <property type="term" value="F:phosphorelay sensor kinase activity"/>
    <property type="evidence" value="ECO:0007669"/>
    <property type="project" value="UniProtKB-UniRule"/>
</dbReference>
<evidence type="ECO:0000256" key="4">
    <source>
        <dbReference type="ARBA" id="ARBA00022553"/>
    </source>
</evidence>
<protein>
    <recommendedName>
        <fullName evidence="13">Sensor histidine kinase</fullName>
        <ecNumber evidence="13">2.7.13.3</ecNumber>
    </recommendedName>
</protein>
<dbReference type="RefSeq" id="WP_119118728.1">
    <property type="nucleotide sequence ID" value="NZ_QWVS01000054.1"/>
</dbReference>
<evidence type="ECO:0000256" key="3">
    <source>
        <dbReference type="ARBA" id="ARBA00022475"/>
    </source>
</evidence>
<evidence type="ECO:0000256" key="14">
    <source>
        <dbReference type="SAM" id="Phobius"/>
    </source>
</evidence>
<name>A0A398AYF9_9BACI</name>
<dbReference type="InterPro" id="IPR005467">
    <property type="entry name" value="His_kinase_dom"/>
</dbReference>
<evidence type="ECO:0000256" key="9">
    <source>
        <dbReference type="ARBA" id="ARBA00022840"/>
    </source>
</evidence>
<dbReference type="InterPro" id="IPR017202">
    <property type="entry name" value="LiaS/VraS"/>
</dbReference>
<keyword evidence="3 13" id="KW-1003">Cell membrane</keyword>
<feature type="domain" description="Histidine kinase" evidence="15">
    <location>
        <begin position="148"/>
        <end position="341"/>
    </location>
</feature>
<dbReference type="SMART" id="SM00387">
    <property type="entry name" value="HATPase_c"/>
    <property type="match status" value="1"/>
</dbReference>
<comment type="subcellular location">
    <subcellularLocation>
        <location evidence="2 13">Cell membrane</location>
        <topology evidence="2 13">Multi-pass membrane protein</topology>
    </subcellularLocation>
</comment>
<keyword evidence="17" id="KW-1185">Reference proteome</keyword>
<dbReference type="GO" id="GO:0046983">
    <property type="term" value="F:protein dimerization activity"/>
    <property type="evidence" value="ECO:0007669"/>
    <property type="project" value="InterPro"/>
</dbReference>
<dbReference type="InterPro" id="IPR036890">
    <property type="entry name" value="HATPase_C_sf"/>
</dbReference>
<evidence type="ECO:0000313" key="17">
    <source>
        <dbReference type="Proteomes" id="UP000266016"/>
    </source>
</evidence>
<dbReference type="CDD" id="cd16917">
    <property type="entry name" value="HATPase_UhpB-NarQ-NarX-like"/>
    <property type="match status" value="1"/>
</dbReference>
<dbReference type="GO" id="GO:0005886">
    <property type="term" value="C:plasma membrane"/>
    <property type="evidence" value="ECO:0007669"/>
    <property type="project" value="UniProtKB-SubCell"/>
</dbReference>
<sequence length="348" mass="39777">MSMMTRQILSALGVSFVLSIAVPALVFLVFPLDHWQLLWERRVMDLPFVIFVPIMMMGAGIVYGVFSGLYWKRQWKELDEQLYLLQQGRASQKTPVFSLQELKRMAERIGHVQKQMNEQVKLSQKMANEKAVDQEKQIQEIISQERNRLARELHDSVSQQLFAASMLMSAITESHADTESTEKKQLKLVEGMIHQSQLEMRALLLHLRPVALHNKTLQEGIQELLVELTQKVPMEIAWKLEPVILDKGIEDHLFRIVQESVSNTLRHAKANSLEVLLMSRDELLILRIVDDGVGFSVNEAKAGSYGLHNMYERAVEIGGTMKIVSVPNQGTRLEVKIPFMHVGDEEND</sequence>
<feature type="transmembrane region" description="Helical" evidence="14">
    <location>
        <begin position="47"/>
        <end position="71"/>
    </location>
</feature>
<dbReference type="EMBL" id="QWVS01000054">
    <property type="protein sequence ID" value="RID82094.1"/>
    <property type="molecule type" value="Genomic_DNA"/>
</dbReference>
<keyword evidence="7 13" id="KW-0547">Nucleotide-binding</keyword>
<dbReference type="EC" id="2.7.13.3" evidence="13"/>
<dbReference type="PANTHER" id="PTHR24421:SF37">
    <property type="entry name" value="SENSOR HISTIDINE KINASE NARS"/>
    <property type="match status" value="1"/>
</dbReference>
<dbReference type="Gene3D" id="1.20.5.1930">
    <property type="match status" value="1"/>
</dbReference>
<comment type="caution">
    <text evidence="16">The sequence shown here is derived from an EMBL/GenBank/DDBJ whole genome shotgun (WGS) entry which is preliminary data.</text>
</comment>
<keyword evidence="10 14" id="KW-1133">Transmembrane helix</keyword>
<organism evidence="16 17">
    <name type="scientific">Peribacillus asahii</name>
    <dbReference type="NCBI Taxonomy" id="228899"/>
    <lineage>
        <taxon>Bacteria</taxon>
        <taxon>Bacillati</taxon>
        <taxon>Bacillota</taxon>
        <taxon>Bacilli</taxon>
        <taxon>Bacillales</taxon>
        <taxon>Bacillaceae</taxon>
        <taxon>Peribacillus</taxon>
    </lineage>
</organism>
<keyword evidence="4" id="KW-0597">Phosphoprotein</keyword>
<evidence type="ECO:0000256" key="13">
    <source>
        <dbReference type="PIRNR" id="PIRNR037431"/>
    </source>
</evidence>
<dbReference type="SUPFAM" id="SSF55874">
    <property type="entry name" value="ATPase domain of HSP90 chaperone/DNA topoisomerase II/histidine kinase"/>
    <property type="match status" value="1"/>
</dbReference>
<dbReference type="InterPro" id="IPR011712">
    <property type="entry name" value="Sig_transdc_His_kin_sub3_dim/P"/>
</dbReference>
<dbReference type="InterPro" id="IPR003594">
    <property type="entry name" value="HATPase_dom"/>
</dbReference>
<evidence type="ECO:0000256" key="1">
    <source>
        <dbReference type="ARBA" id="ARBA00000085"/>
    </source>
</evidence>
<dbReference type="Pfam" id="PF07730">
    <property type="entry name" value="HisKA_3"/>
    <property type="match status" value="1"/>
</dbReference>
<dbReference type="PANTHER" id="PTHR24421">
    <property type="entry name" value="NITRATE/NITRITE SENSOR PROTEIN NARX-RELATED"/>
    <property type="match status" value="1"/>
</dbReference>
<dbReference type="InterPro" id="IPR050482">
    <property type="entry name" value="Sensor_HK_TwoCompSys"/>
</dbReference>
<evidence type="ECO:0000259" key="15">
    <source>
        <dbReference type="PROSITE" id="PS50109"/>
    </source>
</evidence>
<gene>
    <name evidence="16" type="ORF">D1953_19030</name>
</gene>
<evidence type="ECO:0000256" key="12">
    <source>
        <dbReference type="ARBA" id="ARBA00023136"/>
    </source>
</evidence>
<evidence type="ECO:0000256" key="10">
    <source>
        <dbReference type="ARBA" id="ARBA00022989"/>
    </source>
</evidence>
<evidence type="ECO:0000256" key="5">
    <source>
        <dbReference type="ARBA" id="ARBA00022679"/>
    </source>
</evidence>
<keyword evidence="5 13" id="KW-0808">Transferase</keyword>
<evidence type="ECO:0000256" key="7">
    <source>
        <dbReference type="ARBA" id="ARBA00022741"/>
    </source>
</evidence>